<dbReference type="EMBL" id="JH159153">
    <property type="protein sequence ID" value="EGZ20741.1"/>
    <property type="molecule type" value="Genomic_DNA"/>
</dbReference>
<evidence type="ECO:0000313" key="3">
    <source>
        <dbReference type="EMBL" id="EGZ20741.1"/>
    </source>
</evidence>
<dbReference type="InterPro" id="IPR036770">
    <property type="entry name" value="Ankyrin_rpt-contain_sf"/>
</dbReference>
<proteinExistence type="predicted"/>
<dbReference type="GeneID" id="20641644"/>
<dbReference type="InParanoid" id="G4Z372"/>
<dbReference type="Pfam" id="PF12796">
    <property type="entry name" value="Ank_2"/>
    <property type="match status" value="1"/>
</dbReference>
<evidence type="ECO:0000256" key="1">
    <source>
        <dbReference type="ARBA" id="ARBA00022737"/>
    </source>
</evidence>
<sequence length="107" mass="11799">MWAAQNGRLGIVYCLVERCGIDVNDRNNDGNTARIEAVYYVHKDIAQFITKQCGADVNVKNSSGYTALMWAATYGRVDVVECLAGECGADAQESYWWNYCVDAGSSK</sequence>
<dbReference type="AlphaFoldDB" id="G4Z372"/>
<accession>G4Z372</accession>
<dbReference type="PANTHER" id="PTHR24173">
    <property type="entry name" value="ANKYRIN REPEAT CONTAINING"/>
    <property type="match status" value="1"/>
</dbReference>
<keyword evidence="2" id="KW-0040">ANK repeat</keyword>
<dbReference type="Proteomes" id="UP000002640">
    <property type="component" value="Unassembled WGS sequence"/>
</dbReference>
<gene>
    <name evidence="3" type="ORF">PHYSODRAFT_298738</name>
</gene>
<dbReference type="SMART" id="SM00248">
    <property type="entry name" value="ANK"/>
    <property type="match status" value="3"/>
</dbReference>
<dbReference type="RefSeq" id="XP_009523458.1">
    <property type="nucleotide sequence ID" value="XM_009525163.1"/>
</dbReference>
<reference evidence="3 4" key="1">
    <citation type="journal article" date="2006" name="Science">
        <title>Phytophthora genome sequences uncover evolutionary origins and mechanisms of pathogenesis.</title>
        <authorList>
            <person name="Tyler B.M."/>
            <person name="Tripathy S."/>
            <person name="Zhang X."/>
            <person name="Dehal P."/>
            <person name="Jiang R.H."/>
            <person name="Aerts A."/>
            <person name="Arredondo F.D."/>
            <person name="Baxter L."/>
            <person name="Bensasson D."/>
            <person name="Beynon J.L."/>
            <person name="Chapman J."/>
            <person name="Damasceno C.M."/>
            <person name="Dorrance A.E."/>
            <person name="Dou D."/>
            <person name="Dickerman A.W."/>
            <person name="Dubchak I.L."/>
            <person name="Garbelotto M."/>
            <person name="Gijzen M."/>
            <person name="Gordon S.G."/>
            <person name="Govers F."/>
            <person name="Grunwald N.J."/>
            <person name="Huang W."/>
            <person name="Ivors K.L."/>
            <person name="Jones R.W."/>
            <person name="Kamoun S."/>
            <person name="Krampis K."/>
            <person name="Lamour K.H."/>
            <person name="Lee M.K."/>
            <person name="McDonald W.H."/>
            <person name="Medina M."/>
            <person name="Meijer H.J."/>
            <person name="Nordberg E.K."/>
            <person name="Maclean D.J."/>
            <person name="Ospina-Giraldo M.D."/>
            <person name="Morris P.F."/>
            <person name="Phuntumart V."/>
            <person name="Putnam N.H."/>
            <person name="Rash S."/>
            <person name="Rose J.K."/>
            <person name="Sakihama Y."/>
            <person name="Salamov A.A."/>
            <person name="Savidor A."/>
            <person name="Scheuring C.F."/>
            <person name="Smith B.M."/>
            <person name="Sobral B.W."/>
            <person name="Terry A."/>
            <person name="Torto-Alalibo T.A."/>
            <person name="Win J."/>
            <person name="Xu Z."/>
            <person name="Zhang H."/>
            <person name="Grigoriev I.V."/>
            <person name="Rokhsar D.S."/>
            <person name="Boore J.L."/>
        </authorList>
    </citation>
    <scope>NUCLEOTIDE SEQUENCE [LARGE SCALE GENOMIC DNA]</scope>
    <source>
        <strain evidence="3 4">P6497</strain>
    </source>
</reference>
<dbReference type="PANTHER" id="PTHR24173:SF74">
    <property type="entry name" value="ANKYRIN REPEAT DOMAIN-CONTAINING PROTEIN 16"/>
    <property type="match status" value="1"/>
</dbReference>
<dbReference type="InterPro" id="IPR002110">
    <property type="entry name" value="Ankyrin_rpt"/>
</dbReference>
<dbReference type="SUPFAM" id="SSF48403">
    <property type="entry name" value="Ankyrin repeat"/>
    <property type="match status" value="1"/>
</dbReference>
<keyword evidence="1" id="KW-0677">Repeat</keyword>
<organism evidence="3 4">
    <name type="scientific">Phytophthora sojae (strain P6497)</name>
    <name type="common">Soybean stem and root rot agent</name>
    <name type="synonym">Phytophthora megasperma f. sp. glycines</name>
    <dbReference type="NCBI Taxonomy" id="1094619"/>
    <lineage>
        <taxon>Eukaryota</taxon>
        <taxon>Sar</taxon>
        <taxon>Stramenopiles</taxon>
        <taxon>Oomycota</taxon>
        <taxon>Peronosporomycetes</taxon>
        <taxon>Peronosporales</taxon>
        <taxon>Peronosporaceae</taxon>
        <taxon>Phytophthora</taxon>
    </lineage>
</organism>
<keyword evidence="4" id="KW-1185">Reference proteome</keyword>
<dbReference type="SMR" id="G4Z372"/>
<name>G4Z372_PHYSP</name>
<protein>
    <submittedName>
        <fullName evidence="3">Uncharacterized protein</fullName>
    </submittedName>
</protein>
<dbReference type="Gene3D" id="1.25.40.20">
    <property type="entry name" value="Ankyrin repeat-containing domain"/>
    <property type="match status" value="1"/>
</dbReference>
<evidence type="ECO:0000256" key="2">
    <source>
        <dbReference type="ARBA" id="ARBA00023043"/>
    </source>
</evidence>
<dbReference type="KEGG" id="psoj:PHYSODRAFT_298738"/>
<evidence type="ECO:0000313" key="4">
    <source>
        <dbReference type="Proteomes" id="UP000002640"/>
    </source>
</evidence>